<gene>
    <name evidence="2" type="ORF">LCGC14_1390120</name>
</gene>
<dbReference type="SUPFAM" id="SSF52129">
    <property type="entry name" value="Caspase-like"/>
    <property type="match status" value="1"/>
</dbReference>
<name>A0A0F9K0E5_9ZZZZ</name>
<dbReference type="PROSITE" id="PS00018">
    <property type="entry name" value="EF_HAND_1"/>
    <property type="match status" value="1"/>
</dbReference>
<dbReference type="PANTHER" id="PTHR48104">
    <property type="entry name" value="METACASPASE-4"/>
    <property type="match status" value="1"/>
</dbReference>
<dbReference type="InterPro" id="IPR050452">
    <property type="entry name" value="Metacaspase"/>
</dbReference>
<proteinExistence type="predicted"/>
<evidence type="ECO:0000313" key="2">
    <source>
        <dbReference type="EMBL" id="KKM75448.1"/>
    </source>
</evidence>
<dbReference type="InterPro" id="IPR011600">
    <property type="entry name" value="Pept_C14_caspase"/>
</dbReference>
<dbReference type="GO" id="GO:0006508">
    <property type="term" value="P:proteolysis"/>
    <property type="evidence" value="ECO:0007669"/>
    <property type="project" value="InterPro"/>
</dbReference>
<dbReference type="InterPro" id="IPR029030">
    <property type="entry name" value="Caspase-like_dom_sf"/>
</dbReference>
<comment type="caution">
    <text evidence="2">The sequence shown here is derived from an EMBL/GenBank/DDBJ whole genome shotgun (WGS) entry which is preliminary data.</text>
</comment>
<dbReference type="GO" id="GO:0005509">
    <property type="term" value="F:calcium ion binding"/>
    <property type="evidence" value="ECO:0007669"/>
    <property type="project" value="InterPro"/>
</dbReference>
<dbReference type="AlphaFoldDB" id="A0A0F9K0E5"/>
<dbReference type="InterPro" id="IPR028974">
    <property type="entry name" value="TSP_type-3_rpt"/>
</dbReference>
<dbReference type="GO" id="GO:0005737">
    <property type="term" value="C:cytoplasm"/>
    <property type="evidence" value="ECO:0007669"/>
    <property type="project" value="TreeGrafter"/>
</dbReference>
<dbReference type="PANTHER" id="PTHR48104:SF30">
    <property type="entry name" value="METACASPASE-1"/>
    <property type="match status" value="1"/>
</dbReference>
<feature type="domain" description="Peptidase C14 caspase" evidence="1">
    <location>
        <begin position="416"/>
        <end position="589"/>
    </location>
</feature>
<reference evidence="2" key="1">
    <citation type="journal article" date="2015" name="Nature">
        <title>Complex archaea that bridge the gap between prokaryotes and eukaryotes.</title>
        <authorList>
            <person name="Spang A."/>
            <person name="Saw J.H."/>
            <person name="Jorgensen S.L."/>
            <person name="Zaremba-Niedzwiedzka K."/>
            <person name="Martijn J."/>
            <person name="Lind A.E."/>
            <person name="van Eijk R."/>
            <person name="Schleper C."/>
            <person name="Guy L."/>
            <person name="Ettema T.J."/>
        </authorList>
    </citation>
    <scope>NUCLEOTIDE SEQUENCE</scope>
</reference>
<dbReference type="Gene3D" id="3.40.50.1460">
    <property type="match status" value="1"/>
</dbReference>
<protein>
    <recommendedName>
        <fullName evidence="1">Peptidase C14 caspase domain-containing protein</fullName>
    </recommendedName>
</protein>
<dbReference type="Pfam" id="PF00656">
    <property type="entry name" value="Peptidase_C14"/>
    <property type="match status" value="1"/>
</dbReference>
<accession>A0A0F9K0E5</accession>
<feature type="non-terminal residue" evidence="2">
    <location>
        <position position="835"/>
    </location>
</feature>
<organism evidence="2">
    <name type="scientific">marine sediment metagenome</name>
    <dbReference type="NCBI Taxonomy" id="412755"/>
    <lineage>
        <taxon>unclassified sequences</taxon>
        <taxon>metagenomes</taxon>
        <taxon>ecological metagenomes</taxon>
    </lineage>
</organism>
<sequence length="835" mass="92625">MKLDFLGNIYITGETNSLGPTNGDVFLLKYENIDPQIEIITPIPNQVYGNATFVFNLTFIEPNLGFTWYTLNGKSTKFFFTGNTGVIDQTAWDACGNGTVSLKFYANDTLGNVGHAEVLIQKENNLPYINILSPTAESFHASIPPDFFIAFNGNDINSTWYSLNNGQSHFFSGSSGSINQIAWDNCLDGKIVLNFYINDSSGWYMFDQVIINKDTSSPEISILFPIPNQLYGIKTVDFSLNFTVIYLDSIWYRLNEGESYFVPITNNNNNSNNNSSGTINQAAWDLCENGTVSIKFYINNSAGSLVYDEINIRKDNIGPEILILHPQEYNVIGTTAFNFSLMINEPNIVDTSWYTLDGGINNYSFSGLNGLINQSVWNATNNGVVHLRFYANDSLGNLAFKEIIIYKDFDLIPKRAYAIIVGVSDYPGTTNDLMYPRADAITMSTMLRAKYNFLPANIILLTNSEATKTAIFNAFTTIKNQMNSEDVFFFYYSGHGGEASSSIHFICPYDSIPSNPSKYIYDLELDNLLNQLPNAEKIVMIDACNSGGFISEVQAAHRFIMAASKATQLSWETSELRHGVFTYFFVDSIFVAPDSNGDGVLSLEEQFSYARSETTSYMLGWGELQQPTKYDGIPGQAVLFPSIGSLNLLPIGNELHYSFTIYGHGILNSLNITVSSVFQNTSIEIIDLRLASPSNTGFGHYSGIIQLENGLNVSGYEFIAEIQGYNLITFKETFGDTDNDGLNDILEIKNGMNPGTNDTDEDGLSDYDEYYGITNPLINDTDGDGILDGYEIFNDLNPLQNDALSDYDGDGLINILEYLLGSLANNIDTDNDGVD</sequence>
<dbReference type="InterPro" id="IPR018247">
    <property type="entry name" value="EF_Hand_1_Ca_BS"/>
</dbReference>
<dbReference type="SUPFAM" id="SSF103647">
    <property type="entry name" value="TSP type-3 repeat"/>
    <property type="match status" value="1"/>
</dbReference>
<dbReference type="GO" id="GO:0004197">
    <property type="term" value="F:cysteine-type endopeptidase activity"/>
    <property type="evidence" value="ECO:0007669"/>
    <property type="project" value="InterPro"/>
</dbReference>
<dbReference type="EMBL" id="LAZR01008974">
    <property type="protein sequence ID" value="KKM75448.1"/>
    <property type="molecule type" value="Genomic_DNA"/>
</dbReference>
<evidence type="ECO:0000259" key="1">
    <source>
        <dbReference type="Pfam" id="PF00656"/>
    </source>
</evidence>